<dbReference type="Gene3D" id="1.10.10.10">
    <property type="entry name" value="Winged helix-like DNA-binding domain superfamily/Winged helix DNA-binding domain"/>
    <property type="match status" value="1"/>
</dbReference>
<dbReference type="SMART" id="SM00347">
    <property type="entry name" value="HTH_MARR"/>
    <property type="match status" value="1"/>
</dbReference>
<name>A0A8T3VRD6_9EURY</name>
<accession>A0A8T3VRD6</accession>
<evidence type="ECO:0000313" key="6">
    <source>
        <dbReference type="Proteomes" id="UP000713479"/>
    </source>
</evidence>
<protein>
    <submittedName>
        <fullName evidence="5">MarR family transcriptional regulator</fullName>
    </submittedName>
</protein>
<reference evidence="5" key="1">
    <citation type="submission" date="2019-04" db="EMBL/GenBank/DDBJ databases">
        <title>Evolution of Biomass-Degrading Anaerobic Consortia Revealed by Metagenomics.</title>
        <authorList>
            <person name="Peng X."/>
        </authorList>
    </citation>
    <scope>NUCLEOTIDE SEQUENCE</scope>
    <source>
        <strain evidence="5">SIG13</strain>
    </source>
</reference>
<dbReference type="InterPro" id="IPR036388">
    <property type="entry name" value="WH-like_DNA-bd_sf"/>
</dbReference>
<dbReference type="SUPFAM" id="SSF46785">
    <property type="entry name" value="Winged helix' DNA-binding domain"/>
    <property type="match status" value="1"/>
</dbReference>
<comment type="caution">
    <text evidence="5">The sequence shown here is derived from an EMBL/GenBank/DDBJ whole genome shotgun (WGS) entry which is preliminary data.</text>
</comment>
<dbReference type="InterPro" id="IPR036390">
    <property type="entry name" value="WH_DNA-bd_sf"/>
</dbReference>
<evidence type="ECO:0000256" key="3">
    <source>
        <dbReference type="ARBA" id="ARBA00023163"/>
    </source>
</evidence>
<dbReference type="InterPro" id="IPR000835">
    <property type="entry name" value="HTH_MarR-typ"/>
</dbReference>
<dbReference type="PRINTS" id="PR00598">
    <property type="entry name" value="HTHMARR"/>
</dbReference>
<keyword evidence="2" id="KW-0238">DNA-binding</keyword>
<dbReference type="PROSITE" id="PS50995">
    <property type="entry name" value="HTH_MARR_2"/>
    <property type="match status" value="1"/>
</dbReference>
<keyword evidence="3" id="KW-0804">Transcription</keyword>
<gene>
    <name evidence="5" type="ORF">E7Z74_02545</name>
</gene>
<proteinExistence type="predicted"/>
<dbReference type="PANTHER" id="PTHR42756:SF1">
    <property type="entry name" value="TRANSCRIPTIONAL REPRESSOR OF EMRAB OPERON"/>
    <property type="match status" value="1"/>
</dbReference>
<dbReference type="Pfam" id="PF01047">
    <property type="entry name" value="MarR"/>
    <property type="match status" value="1"/>
</dbReference>
<organism evidence="5 6">
    <name type="scientific">Methanobrevibacter millerae</name>
    <dbReference type="NCBI Taxonomy" id="230361"/>
    <lineage>
        <taxon>Archaea</taxon>
        <taxon>Methanobacteriati</taxon>
        <taxon>Methanobacteriota</taxon>
        <taxon>Methanomada group</taxon>
        <taxon>Methanobacteria</taxon>
        <taxon>Methanobacteriales</taxon>
        <taxon>Methanobacteriaceae</taxon>
        <taxon>Methanobrevibacter</taxon>
    </lineage>
</organism>
<sequence length="145" mass="17258">MPELNFEDERISFTPIVLYAEFIHLQFHNYLKNNFKDISPVDFTYLVNIMYNQNVSQRQLAEILHVSESSVAQIIKKLEKNELVSRIPDENNKSRKILQLTEKSRLIVFSVIRDIYEGEAKILEEYSKEEIDGFKRMLYEYSEKS</sequence>
<dbReference type="Proteomes" id="UP000713479">
    <property type="component" value="Unassembled WGS sequence"/>
</dbReference>
<feature type="domain" description="HTH marR-type" evidence="4">
    <location>
        <begin position="1"/>
        <end position="143"/>
    </location>
</feature>
<dbReference type="GO" id="GO:0003677">
    <property type="term" value="F:DNA binding"/>
    <property type="evidence" value="ECO:0007669"/>
    <property type="project" value="UniProtKB-KW"/>
</dbReference>
<keyword evidence="1" id="KW-0805">Transcription regulation</keyword>
<dbReference type="GO" id="GO:0003700">
    <property type="term" value="F:DNA-binding transcription factor activity"/>
    <property type="evidence" value="ECO:0007669"/>
    <property type="project" value="InterPro"/>
</dbReference>
<evidence type="ECO:0000256" key="1">
    <source>
        <dbReference type="ARBA" id="ARBA00023015"/>
    </source>
</evidence>
<dbReference type="PANTHER" id="PTHR42756">
    <property type="entry name" value="TRANSCRIPTIONAL REGULATOR, MARR"/>
    <property type="match status" value="1"/>
</dbReference>
<dbReference type="AlphaFoldDB" id="A0A8T3VRD6"/>
<evidence type="ECO:0000313" key="5">
    <source>
        <dbReference type="EMBL" id="MBE6510139.1"/>
    </source>
</evidence>
<evidence type="ECO:0000256" key="2">
    <source>
        <dbReference type="ARBA" id="ARBA00023125"/>
    </source>
</evidence>
<evidence type="ECO:0000259" key="4">
    <source>
        <dbReference type="PROSITE" id="PS50995"/>
    </source>
</evidence>
<dbReference type="EMBL" id="SUTF01000003">
    <property type="protein sequence ID" value="MBE6510139.1"/>
    <property type="molecule type" value="Genomic_DNA"/>
</dbReference>